<evidence type="ECO:0000313" key="3">
    <source>
        <dbReference type="EMBL" id="AAZ46617.1"/>
    </source>
</evidence>
<dbReference type="EMBL" id="CP000089">
    <property type="protein sequence ID" value="AAZ46617.1"/>
    <property type="molecule type" value="Genomic_DNA"/>
</dbReference>
<sequence>MNPTSPAPALFAILMALFSCFVLIRKFGPPEEQGRYLAIDGLRGYLAFCVFLHHSIIWFFYLKTNQWAVPPSNLYTHFGQTGVAFFFMITGFLFFSKILEGRGKEIDWLRLYVSRFLRLMPLYAVAMGALFLIVFSLSGATLHEPISVLASEVLRWMAFTVRGNPDINGIERTSLIMAGVTWSLPYEWCFYMLLPVFALVNRVRVGRVYIIFSVLVLIFIFKNHTYMYHWLSFVGGIAAAYLVRIDYLRYLLRKKVFSMAAILLISATVAFFPSTYDWAPIAMLSAVFVMIAAGNGVFGLLTNAVSRALGELAYSIYLLHGIVLFLLFRYVIGFEKSKLLQPIDYWSAIIAVSPILIFISYLSYRKIERPALLSTDGLTSWLRNKINSYSEAGGVKR</sequence>
<dbReference type="GO" id="GO:0016747">
    <property type="term" value="F:acyltransferase activity, transferring groups other than amino-acyl groups"/>
    <property type="evidence" value="ECO:0007669"/>
    <property type="project" value="InterPro"/>
</dbReference>
<name>Q47EW4_DECAR</name>
<dbReference type="eggNOG" id="COG1835">
    <property type="taxonomic scope" value="Bacteria"/>
</dbReference>
<keyword evidence="3" id="KW-0808">Transferase</keyword>
<feature type="transmembrane region" description="Helical" evidence="1">
    <location>
        <begin position="278"/>
        <end position="300"/>
    </location>
</feature>
<accession>Q47EW4</accession>
<feature type="transmembrane region" description="Helical" evidence="1">
    <location>
        <begin position="116"/>
        <end position="137"/>
    </location>
</feature>
<dbReference type="PANTHER" id="PTHR23028">
    <property type="entry name" value="ACETYLTRANSFERASE"/>
    <property type="match status" value="1"/>
</dbReference>
<keyword evidence="1" id="KW-0812">Transmembrane</keyword>
<gene>
    <name evidence="3" type="ordered locus">Daro_1871</name>
</gene>
<proteinExistence type="predicted"/>
<evidence type="ECO:0000256" key="1">
    <source>
        <dbReference type="SAM" id="Phobius"/>
    </source>
</evidence>
<feature type="transmembrane region" description="Helical" evidence="1">
    <location>
        <begin position="227"/>
        <end position="244"/>
    </location>
</feature>
<dbReference type="STRING" id="159087.Daro_1871"/>
<keyword evidence="1" id="KW-0472">Membrane</keyword>
<dbReference type="InterPro" id="IPR050879">
    <property type="entry name" value="Acyltransferase_3"/>
</dbReference>
<keyword evidence="1" id="KW-1133">Transmembrane helix</keyword>
<organism evidence="3">
    <name type="scientific">Dechloromonas aromatica (strain RCB)</name>
    <dbReference type="NCBI Taxonomy" id="159087"/>
    <lineage>
        <taxon>Bacteria</taxon>
        <taxon>Pseudomonadati</taxon>
        <taxon>Pseudomonadota</taxon>
        <taxon>Betaproteobacteria</taxon>
        <taxon>Rhodocyclales</taxon>
        <taxon>Azonexaceae</taxon>
        <taxon>Dechloromonas</taxon>
    </lineage>
</organism>
<feature type="transmembrane region" description="Helical" evidence="1">
    <location>
        <begin position="6"/>
        <end position="24"/>
    </location>
</feature>
<dbReference type="InterPro" id="IPR002656">
    <property type="entry name" value="Acyl_transf_3_dom"/>
</dbReference>
<dbReference type="HOGENOM" id="CLU_005679_3_0_4"/>
<feature type="transmembrane region" description="Helical" evidence="1">
    <location>
        <begin position="205"/>
        <end position="221"/>
    </location>
</feature>
<dbReference type="AlphaFoldDB" id="Q47EW4"/>
<feature type="domain" description="Acyltransferase 3" evidence="2">
    <location>
        <begin position="37"/>
        <end position="364"/>
    </location>
</feature>
<feature type="transmembrane region" description="Helical" evidence="1">
    <location>
        <begin position="74"/>
        <end position="95"/>
    </location>
</feature>
<dbReference type="Pfam" id="PF01757">
    <property type="entry name" value="Acyl_transf_3"/>
    <property type="match status" value="1"/>
</dbReference>
<dbReference type="GO" id="GO:0016020">
    <property type="term" value="C:membrane"/>
    <property type="evidence" value="ECO:0007669"/>
    <property type="project" value="TreeGrafter"/>
</dbReference>
<feature type="transmembrane region" description="Helical" evidence="1">
    <location>
        <begin position="345"/>
        <end position="364"/>
    </location>
</feature>
<dbReference type="PANTHER" id="PTHR23028:SF53">
    <property type="entry name" value="ACYL_TRANSF_3 DOMAIN-CONTAINING PROTEIN"/>
    <property type="match status" value="1"/>
</dbReference>
<dbReference type="GO" id="GO:0000271">
    <property type="term" value="P:polysaccharide biosynthetic process"/>
    <property type="evidence" value="ECO:0007669"/>
    <property type="project" value="TreeGrafter"/>
</dbReference>
<feature type="transmembrane region" description="Helical" evidence="1">
    <location>
        <begin position="256"/>
        <end position="272"/>
    </location>
</feature>
<keyword evidence="3" id="KW-0012">Acyltransferase</keyword>
<reference evidence="3" key="1">
    <citation type="submission" date="2005-08" db="EMBL/GenBank/DDBJ databases">
        <title>Complete sequence of Dechloromonas aromatica RCB.</title>
        <authorList>
            <person name="Salinero K.K."/>
            <person name="Copeland A."/>
            <person name="Lucas S."/>
            <person name="Lapidus A."/>
            <person name="Barry K."/>
            <person name="Detter J.C."/>
            <person name="Glavina T."/>
            <person name="Hammon N."/>
            <person name="Israni S."/>
            <person name="Pitluck S."/>
            <person name="Di Bartolo G."/>
            <person name="Trong S."/>
            <person name="Schmutz J."/>
            <person name="Larimer F."/>
            <person name="Land M."/>
            <person name="Ivanova N."/>
            <person name="Richardson P."/>
        </authorList>
    </citation>
    <scope>NUCLEOTIDE SEQUENCE</scope>
    <source>
        <strain evidence="3">RCB</strain>
    </source>
</reference>
<feature type="transmembrane region" description="Helical" evidence="1">
    <location>
        <begin position="312"/>
        <end position="333"/>
    </location>
</feature>
<feature type="transmembrane region" description="Helical" evidence="1">
    <location>
        <begin position="175"/>
        <end position="198"/>
    </location>
</feature>
<feature type="transmembrane region" description="Helical" evidence="1">
    <location>
        <begin position="45"/>
        <end position="62"/>
    </location>
</feature>
<evidence type="ECO:0000259" key="2">
    <source>
        <dbReference type="Pfam" id="PF01757"/>
    </source>
</evidence>
<dbReference type="KEGG" id="dar:Daro_1871"/>
<protein>
    <submittedName>
        <fullName evidence="3">Acyltransferase 3</fullName>
    </submittedName>
</protein>